<name>A0A7C9TN56_9BURK</name>
<dbReference type="InterPro" id="IPR028082">
    <property type="entry name" value="Peripla_BP_I"/>
</dbReference>
<gene>
    <name evidence="5" type="ORF">G3A44_20230</name>
</gene>
<dbReference type="Pfam" id="PF13458">
    <property type="entry name" value="Peripla_BP_6"/>
    <property type="match status" value="1"/>
</dbReference>
<keyword evidence="2 3" id="KW-0732">Signal</keyword>
<evidence type="ECO:0000259" key="4">
    <source>
        <dbReference type="Pfam" id="PF13458"/>
    </source>
</evidence>
<dbReference type="PANTHER" id="PTHR47235">
    <property type="entry name" value="BLR6548 PROTEIN"/>
    <property type="match status" value="1"/>
</dbReference>
<dbReference type="InterPro" id="IPR028081">
    <property type="entry name" value="Leu-bd"/>
</dbReference>
<accession>A0A7C9TN56</accession>
<organism evidence="5 6">
    <name type="scientific">Ideonella livida</name>
    <dbReference type="NCBI Taxonomy" id="2707176"/>
    <lineage>
        <taxon>Bacteria</taxon>
        <taxon>Pseudomonadati</taxon>
        <taxon>Pseudomonadota</taxon>
        <taxon>Betaproteobacteria</taxon>
        <taxon>Burkholderiales</taxon>
        <taxon>Sphaerotilaceae</taxon>
        <taxon>Ideonella</taxon>
    </lineage>
</organism>
<proteinExistence type="inferred from homology"/>
<keyword evidence="6" id="KW-1185">Reference proteome</keyword>
<comment type="similarity">
    <text evidence="1">Belongs to the leucine-binding protein family.</text>
</comment>
<comment type="caution">
    <text evidence="5">The sequence shown here is derived from an EMBL/GenBank/DDBJ whole genome shotgun (WGS) entry which is preliminary data.</text>
</comment>
<dbReference type="Proteomes" id="UP000484255">
    <property type="component" value="Unassembled WGS sequence"/>
</dbReference>
<evidence type="ECO:0000313" key="6">
    <source>
        <dbReference type="Proteomes" id="UP000484255"/>
    </source>
</evidence>
<dbReference type="PANTHER" id="PTHR47235:SF1">
    <property type="entry name" value="BLR6548 PROTEIN"/>
    <property type="match status" value="1"/>
</dbReference>
<feature type="signal peptide" evidence="3">
    <location>
        <begin position="1"/>
        <end position="24"/>
    </location>
</feature>
<dbReference type="SUPFAM" id="SSF53822">
    <property type="entry name" value="Periplasmic binding protein-like I"/>
    <property type="match status" value="1"/>
</dbReference>
<reference evidence="5 6" key="1">
    <citation type="submission" date="2020-02" db="EMBL/GenBank/DDBJ databases">
        <title>Ideonella bacterium strain TBM-1.</title>
        <authorList>
            <person name="Chen W.-M."/>
        </authorList>
    </citation>
    <scope>NUCLEOTIDE SEQUENCE [LARGE SCALE GENOMIC DNA]</scope>
    <source>
        <strain evidence="5 6">TBM-1</strain>
    </source>
</reference>
<sequence length="370" mass="38584">MARTARLGPLSLVLALLCAPVAAAERVLVGASLPLSGPLAGHGQAWLRGLQLGLGLGPGSEGTERTLTLQALDDRADPAQMARNAQSLAEAGAVALTGFGTGAETVLPVLTAQGLPLVGVASGSEALREPVHPWVFHLRAGVQDEAGAMVIHLDLVGLTDVATVSQADVLGQAGRHGMRSELARYAIRPVAQVELPVQADAAAVQAAVAQACTPQPQALVLMLEPVRALAALQQARQLGCGRLRYVFNEVGMRLLAQPEGAQALKGVVVPQLLPHPSQLGSPLVAAFQRAAGPAGVAPSYAALEGYLHGRVLVEALARCGREVSRRCVAHTLESRPLEVGGYRLSFSPHDHRGSHWVDMTIVTADGRLRR</sequence>
<feature type="domain" description="Leucine-binding protein" evidence="4">
    <location>
        <begin position="29"/>
        <end position="365"/>
    </location>
</feature>
<dbReference type="AlphaFoldDB" id="A0A7C9TN56"/>
<dbReference type="RefSeq" id="WP_163459560.1">
    <property type="nucleotide sequence ID" value="NZ_JAAGOH010000038.1"/>
</dbReference>
<protein>
    <submittedName>
        <fullName evidence="5">ABC transporter substrate-binding protein</fullName>
    </submittedName>
</protein>
<evidence type="ECO:0000256" key="3">
    <source>
        <dbReference type="SAM" id="SignalP"/>
    </source>
</evidence>
<dbReference type="EMBL" id="JAAGOH010000038">
    <property type="protein sequence ID" value="NDY93523.1"/>
    <property type="molecule type" value="Genomic_DNA"/>
</dbReference>
<feature type="chain" id="PRO_5028949358" evidence="3">
    <location>
        <begin position="25"/>
        <end position="370"/>
    </location>
</feature>
<evidence type="ECO:0000256" key="1">
    <source>
        <dbReference type="ARBA" id="ARBA00010062"/>
    </source>
</evidence>
<dbReference type="Gene3D" id="3.40.50.2300">
    <property type="match status" value="2"/>
</dbReference>
<evidence type="ECO:0000256" key="2">
    <source>
        <dbReference type="ARBA" id="ARBA00022729"/>
    </source>
</evidence>
<evidence type="ECO:0000313" key="5">
    <source>
        <dbReference type="EMBL" id="NDY93523.1"/>
    </source>
</evidence>